<comment type="caution">
    <text evidence="1">The sequence shown here is derived from an EMBL/GenBank/DDBJ whole genome shotgun (WGS) entry which is preliminary data.</text>
</comment>
<proteinExistence type="predicted"/>
<organism evidence="1 2">
    <name type="scientific">Chelydra serpentina</name>
    <name type="common">Snapping turtle</name>
    <name type="synonym">Testudo serpentina</name>
    <dbReference type="NCBI Taxonomy" id="8475"/>
    <lineage>
        <taxon>Eukaryota</taxon>
        <taxon>Metazoa</taxon>
        <taxon>Chordata</taxon>
        <taxon>Craniata</taxon>
        <taxon>Vertebrata</taxon>
        <taxon>Euteleostomi</taxon>
        <taxon>Archelosauria</taxon>
        <taxon>Testudinata</taxon>
        <taxon>Testudines</taxon>
        <taxon>Cryptodira</taxon>
        <taxon>Durocryptodira</taxon>
        <taxon>Americhelydia</taxon>
        <taxon>Chelydroidea</taxon>
        <taxon>Chelydridae</taxon>
        <taxon>Chelydra</taxon>
    </lineage>
</organism>
<gene>
    <name evidence="1" type="ORF">G0U57_013691</name>
</gene>
<evidence type="ECO:0000313" key="2">
    <source>
        <dbReference type="Proteomes" id="UP000765507"/>
    </source>
</evidence>
<dbReference type="Gene3D" id="3.60.10.10">
    <property type="entry name" value="Endonuclease/exonuclease/phosphatase"/>
    <property type="match status" value="1"/>
</dbReference>
<sequence>INKNGLLLLSKCAEHSLAITNTIFRQADKYKTTWMHPRSKQWHLIDYIIVQQIDIRDVRITRAVCGAECWMDHRMIRSILNLHIVPTCLKCPKTIKMSPDIVLN</sequence>
<evidence type="ECO:0000313" key="1">
    <source>
        <dbReference type="EMBL" id="KAG6935919.1"/>
    </source>
</evidence>
<name>A0A8T1T468_CHESE</name>
<keyword evidence="2" id="KW-1185">Reference proteome</keyword>
<reference evidence="1 2" key="1">
    <citation type="journal article" date="2020" name="G3 (Bethesda)">
        <title>Draft Genome of the Common Snapping Turtle, Chelydra serpentina, a Model for Phenotypic Plasticity in Reptiles.</title>
        <authorList>
            <person name="Das D."/>
            <person name="Singh S.K."/>
            <person name="Bierstedt J."/>
            <person name="Erickson A."/>
            <person name="Galli G.L.J."/>
            <person name="Crossley D.A. 2nd"/>
            <person name="Rhen T."/>
        </authorList>
    </citation>
    <scope>NUCLEOTIDE SEQUENCE [LARGE SCALE GENOMIC DNA]</scope>
    <source>
        <strain evidence="1">KW</strain>
    </source>
</reference>
<dbReference type="InterPro" id="IPR036691">
    <property type="entry name" value="Endo/exonu/phosph_ase_sf"/>
</dbReference>
<dbReference type="OrthoDB" id="5989678at2759"/>
<dbReference type="Proteomes" id="UP000765507">
    <property type="component" value="Unassembled WGS sequence"/>
</dbReference>
<dbReference type="AlphaFoldDB" id="A0A8T1T468"/>
<accession>A0A8T1T468</accession>
<feature type="non-terminal residue" evidence="1">
    <location>
        <position position="1"/>
    </location>
</feature>
<protein>
    <submittedName>
        <fullName evidence="1">Craniofacial development protein 2</fullName>
    </submittedName>
</protein>
<dbReference type="EMBL" id="JAHGAV010000038">
    <property type="protein sequence ID" value="KAG6935919.1"/>
    <property type="molecule type" value="Genomic_DNA"/>
</dbReference>